<comment type="caution">
    <text evidence="1">The sequence shown here is derived from an EMBL/GenBank/DDBJ whole genome shotgun (WGS) entry which is preliminary data.</text>
</comment>
<proteinExistence type="predicted"/>
<evidence type="ECO:0000313" key="1">
    <source>
        <dbReference type="EMBL" id="NEC93551.1"/>
    </source>
</evidence>
<dbReference type="EMBL" id="JAAGLU010000951">
    <property type="protein sequence ID" value="NEC93551.1"/>
    <property type="molecule type" value="Genomic_DNA"/>
</dbReference>
<dbReference type="AlphaFoldDB" id="A0A6B3C9Y2"/>
<accession>A0A6B3C9Y2</accession>
<sequence length="133" mass="14334">SGVLAMASLDNRWSALADERGPVVSGLVPVGDALTHTNPTLGQGTSLALWAAHRVARSAHREPGTLRFAAEYHDWAVLTLKPWFDFQVVADSAIGERFATRAGRTGTAREVAALFDCALEALEAMRARAKVRH</sequence>
<reference evidence="1" key="1">
    <citation type="submission" date="2020-01" db="EMBL/GenBank/DDBJ databases">
        <title>Insect and environment-associated Actinomycetes.</title>
        <authorList>
            <person name="Currrie C."/>
            <person name="Chevrette M."/>
            <person name="Carlson C."/>
            <person name="Stubbendieck R."/>
            <person name="Wendt-Pienkowski E."/>
        </authorList>
    </citation>
    <scope>NUCLEOTIDE SEQUENCE</scope>
    <source>
        <strain evidence="1">SID12501</strain>
    </source>
</reference>
<dbReference type="SUPFAM" id="SSF51905">
    <property type="entry name" value="FAD/NAD(P)-binding domain"/>
    <property type="match status" value="1"/>
</dbReference>
<dbReference type="InterPro" id="IPR036188">
    <property type="entry name" value="FAD/NAD-bd_sf"/>
</dbReference>
<feature type="non-terminal residue" evidence="1">
    <location>
        <position position="133"/>
    </location>
</feature>
<feature type="non-terminal residue" evidence="1">
    <location>
        <position position="1"/>
    </location>
</feature>
<gene>
    <name evidence="1" type="ORF">G3I71_49290</name>
</gene>
<protein>
    <submittedName>
        <fullName evidence="1">FAD-dependent oxidoreductase</fullName>
    </submittedName>
</protein>
<organism evidence="1">
    <name type="scientific">Streptomyces sp. SID12501</name>
    <dbReference type="NCBI Taxonomy" id="2706042"/>
    <lineage>
        <taxon>Bacteria</taxon>
        <taxon>Bacillati</taxon>
        <taxon>Actinomycetota</taxon>
        <taxon>Actinomycetes</taxon>
        <taxon>Kitasatosporales</taxon>
        <taxon>Streptomycetaceae</taxon>
        <taxon>Streptomyces</taxon>
    </lineage>
</organism>
<name>A0A6B3C9Y2_9ACTN</name>